<dbReference type="AlphaFoldDB" id="A0A8C7PJG0"/>
<evidence type="ECO:0000313" key="8">
    <source>
        <dbReference type="Ensembl" id="ENSOMYP00000022806.1"/>
    </source>
</evidence>
<evidence type="ECO:0000256" key="1">
    <source>
        <dbReference type="ARBA" id="ARBA00005525"/>
    </source>
</evidence>
<dbReference type="PROSITE" id="PS50866">
    <property type="entry name" value="GOLD"/>
    <property type="match status" value="1"/>
</dbReference>
<dbReference type="InterPro" id="IPR036291">
    <property type="entry name" value="NAD(P)-bd_dom_sf"/>
</dbReference>
<dbReference type="InterPro" id="IPR036598">
    <property type="entry name" value="GOLD_dom_sf"/>
</dbReference>
<dbReference type="GO" id="GO:0016491">
    <property type="term" value="F:oxidoreductase activity"/>
    <property type="evidence" value="ECO:0007669"/>
    <property type="project" value="UniProtKB-KW"/>
</dbReference>
<dbReference type="GeneTree" id="ENSGT00530000063651"/>
<dbReference type="InterPro" id="IPR028939">
    <property type="entry name" value="P5C_Rdtase_cat_N"/>
</dbReference>
<keyword evidence="9" id="KW-1185">Reference proteome</keyword>
<dbReference type="Pfam" id="PF13897">
    <property type="entry name" value="GOLD_2"/>
    <property type="match status" value="1"/>
</dbReference>
<feature type="domain" description="GOLD" evidence="7">
    <location>
        <begin position="353"/>
        <end position="504"/>
    </location>
</feature>
<dbReference type="Gene3D" id="2.60.120.680">
    <property type="entry name" value="GOLD domain"/>
    <property type="match status" value="1"/>
</dbReference>
<dbReference type="InterPro" id="IPR052269">
    <property type="entry name" value="Golgi-PI4KB_interaction"/>
</dbReference>
<evidence type="ECO:0000256" key="4">
    <source>
        <dbReference type="ARBA" id="ARBA00054560"/>
    </source>
</evidence>
<organism evidence="8 9">
    <name type="scientific">Oncorhynchus mykiss</name>
    <name type="common">Rainbow trout</name>
    <name type="synonym">Salmo gairdneri</name>
    <dbReference type="NCBI Taxonomy" id="8022"/>
    <lineage>
        <taxon>Eukaryota</taxon>
        <taxon>Metazoa</taxon>
        <taxon>Chordata</taxon>
        <taxon>Craniata</taxon>
        <taxon>Vertebrata</taxon>
        <taxon>Euteleostomi</taxon>
        <taxon>Actinopterygii</taxon>
        <taxon>Neopterygii</taxon>
        <taxon>Teleostei</taxon>
        <taxon>Protacanthopterygii</taxon>
        <taxon>Salmoniformes</taxon>
        <taxon>Salmonidae</taxon>
        <taxon>Salmoninae</taxon>
        <taxon>Oncorhynchus</taxon>
    </lineage>
</organism>
<reference evidence="8" key="3">
    <citation type="submission" date="2025-09" db="UniProtKB">
        <authorList>
            <consortium name="Ensembl"/>
        </authorList>
    </citation>
    <scope>IDENTIFICATION</scope>
</reference>
<feature type="region of interest" description="Disordered" evidence="6">
    <location>
        <begin position="264"/>
        <end position="346"/>
    </location>
</feature>
<reference evidence="8" key="1">
    <citation type="submission" date="2020-07" db="EMBL/GenBank/DDBJ databases">
        <title>A long reads based de novo assembly of the rainbow trout Arlee double haploid line genome.</title>
        <authorList>
            <person name="Gao G."/>
            <person name="Palti Y."/>
        </authorList>
    </citation>
    <scope>NUCLEOTIDE SEQUENCE [LARGE SCALE GENOMIC DNA]</scope>
</reference>
<dbReference type="PANTHER" id="PTHR22973">
    <property type="entry name" value="LD35087P"/>
    <property type="match status" value="1"/>
</dbReference>
<dbReference type="Proteomes" id="UP000694395">
    <property type="component" value="Chromosome 19"/>
</dbReference>
<evidence type="ECO:0000256" key="3">
    <source>
        <dbReference type="ARBA" id="ARBA00023002"/>
    </source>
</evidence>
<comment type="function">
    <text evidence="4">Probable oxidoreductase.</text>
</comment>
<keyword evidence="3" id="KW-0560">Oxidoreductase</keyword>
<dbReference type="SUPFAM" id="SSF51735">
    <property type="entry name" value="NAD(P)-binding Rossmann-fold domains"/>
    <property type="match status" value="1"/>
</dbReference>
<dbReference type="SUPFAM" id="SSF101576">
    <property type="entry name" value="Supernatant protein factor (SPF), C-terminal domain"/>
    <property type="match status" value="1"/>
</dbReference>
<evidence type="ECO:0000256" key="6">
    <source>
        <dbReference type="SAM" id="MobiDB-lite"/>
    </source>
</evidence>
<name>A0A8C7PJG0_ONCMY</name>
<feature type="compositionally biased region" description="Acidic residues" evidence="6">
    <location>
        <begin position="423"/>
        <end position="434"/>
    </location>
</feature>
<dbReference type="Ensembl" id="ENSOMYT00000024991.2">
    <property type="protein sequence ID" value="ENSOMYP00000022806.1"/>
    <property type="gene ID" value="ENSOMYG00000010885.2"/>
</dbReference>
<evidence type="ECO:0000313" key="9">
    <source>
        <dbReference type="Proteomes" id="UP000694395"/>
    </source>
</evidence>
<dbReference type="PANTHER" id="PTHR22973:SF3">
    <property type="entry name" value="PROTEIN TMED8"/>
    <property type="match status" value="1"/>
</dbReference>
<gene>
    <name evidence="8" type="primary">noxred1</name>
</gene>
<sequence>MMLDFTVNLNSLGFECGLSENEKEFIFLRARANGLTVCGCVHAAFLCKLAYSLRESIGLPRQIEDVDMVLLPSNISKKGKGLTVGVLGGGHIGKQLVQVLLEKNGLKPSQINISSRRPETLEEFVKRGIMCYFDNQRLVAWADVLFLCCLPSHLPKVCAELQSHLPKHCLVYSFLSAVPLNRLAQLLGHSFILKPQYEFVACDSVNMWLSQGHVTAALKDPEVIDASCPLAMRAMEKLEATSELQSRLTALSVSSFPGITSKNWETNPLDRLQSTDLSNNSNHPISNPDMDVRNDTEGSSQPAEVNQVAPGGQQAMGGDVEENSRSGNSQNPGERKVQMPPLKPPSTWTSMAMKELKAKLRLEKDSVVAVYRGDIMTVHVPTVPEGKRVCWEFATDSYDIGFGIYFDWTPVTSRAITVHISESSDDEDEEDELEGPVNTGDVEKGSKSLANSNLGEILPVYRQDSHMAVQGGSHEYPGEGTYLLKFDNSYSLWRNKTLYYRVYYSA</sequence>
<feature type="compositionally biased region" description="Polar residues" evidence="6">
    <location>
        <begin position="264"/>
        <end position="285"/>
    </location>
</feature>
<evidence type="ECO:0000256" key="5">
    <source>
        <dbReference type="ARBA" id="ARBA00072230"/>
    </source>
</evidence>
<keyword evidence="2" id="KW-0007">Acetylation</keyword>
<comment type="similarity">
    <text evidence="1">Belongs to the pyrroline-5-carboxylate reductase family.</text>
</comment>
<protein>
    <recommendedName>
        <fullName evidence="5">NADP-dependent oxidoreductase domain-containing protein 1</fullName>
    </recommendedName>
</protein>
<dbReference type="Gene3D" id="3.40.50.720">
    <property type="entry name" value="NAD(P)-binding Rossmann-like Domain"/>
    <property type="match status" value="1"/>
</dbReference>
<accession>A0A8C7PJG0</accession>
<evidence type="ECO:0000256" key="2">
    <source>
        <dbReference type="ARBA" id="ARBA00022990"/>
    </source>
</evidence>
<dbReference type="GO" id="GO:0000139">
    <property type="term" value="C:Golgi membrane"/>
    <property type="evidence" value="ECO:0007669"/>
    <property type="project" value="TreeGrafter"/>
</dbReference>
<dbReference type="InterPro" id="IPR009038">
    <property type="entry name" value="GOLD_dom"/>
</dbReference>
<dbReference type="FunFam" id="3.40.50.720:FF:000447">
    <property type="entry name" value="NADP dependent oxidoreductase domain containing 1"/>
    <property type="match status" value="1"/>
</dbReference>
<feature type="region of interest" description="Disordered" evidence="6">
    <location>
        <begin position="422"/>
        <end position="446"/>
    </location>
</feature>
<reference evidence="8" key="2">
    <citation type="submission" date="2025-08" db="UniProtKB">
        <authorList>
            <consortium name="Ensembl"/>
        </authorList>
    </citation>
    <scope>IDENTIFICATION</scope>
</reference>
<dbReference type="Pfam" id="PF03807">
    <property type="entry name" value="F420_oxidored"/>
    <property type="match status" value="1"/>
</dbReference>
<evidence type="ECO:0000259" key="7">
    <source>
        <dbReference type="PROSITE" id="PS50866"/>
    </source>
</evidence>
<proteinExistence type="inferred from homology"/>